<proteinExistence type="predicted"/>
<dbReference type="AlphaFoldDB" id="A0A9P9R8L6"/>
<dbReference type="RefSeq" id="XP_046056432.1">
    <property type="nucleotide sequence ID" value="XM_046185061.1"/>
</dbReference>
<dbReference type="EMBL" id="JAGMUX010000001">
    <property type="protein sequence ID" value="KAH7269664.1"/>
    <property type="molecule type" value="Genomic_DNA"/>
</dbReference>
<evidence type="ECO:0000256" key="1">
    <source>
        <dbReference type="SAM" id="MobiDB-lite"/>
    </source>
</evidence>
<evidence type="ECO:0000313" key="2">
    <source>
        <dbReference type="EMBL" id="KAH7269664.1"/>
    </source>
</evidence>
<sequence length="203" mass="23368">MTSKLIIPVFRRYNKATLSKDKAILYSKLLDDTAAQTLNARDIRGHRHFNFHGEMPAMLPMVCLWDAPDSVRDYIDNASRPSVCDIPPGLPQRHCPLPPSERIVRGREAEPAIPAARPKSHPRSPSDYQHSAKGHVANLPPGLDTVKLIERRAELKHGNYQVDSHLDREDIHKFTEEIRKKNAQRAQRTVQQYHKHYFYNRPT</sequence>
<keyword evidence="3" id="KW-1185">Reference proteome</keyword>
<evidence type="ECO:0000313" key="3">
    <source>
        <dbReference type="Proteomes" id="UP000720189"/>
    </source>
</evidence>
<dbReference type="GeneID" id="70215015"/>
<accession>A0A9P9R8L6</accession>
<feature type="region of interest" description="Disordered" evidence="1">
    <location>
        <begin position="112"/>
        <end position="139"/>
    </location>
</feature>
<gene>
    <name evidence="2" type="ORF">BKA55DRAFT_18712</name>
</gene>
<comment type="caution">
    <text evidence="2">The sequence shown here is derived from an EMBL/GenBank/DDBJ whole genome shotgun (WGS) entry which is preliminary data.</text>
</comment>
<name>A0A9P9R8L6_FUSRE</name>
<reference evidence="2" key="1">
    <citation type="journal article" date="2021" name="Nat. Commun.">
        <title>Genetic determinants of endophytism in the Arabidopsis root mycobiome.</title>
        <authorList>
            <person name="Mesny F."/>
            <person name="Miyauchi S."/>
            <person name="Thiergart T."/>
            <person name="Pickel B."/>
            <person name="Atanasova L."/>
            <person name="Karlsson M."/>
            <person name="Huettel B."/>
            <person name="Barry K.W."/>
            <person name="Haridas S."/>
            <person name="Chen C."/>
            <person name="Bauer D."/>
            <person name="Andreopoulos W."/>
            <person name="Pangilinan J."/>
            <person name="LaButti K."/>
            <person name="Riley R."/>
            <person name="Lipzen A."/>
            <person name="Clum A."/>
            <person name="Drula E."/>
            <person name="Henrissat B."/>
            <person name="Kohler A."/>
            <person name="Grigoriev I.V."/>
            <person name="Martin F.M."/>
            <person name="Hacquard S."/>
        </authorList>
    </citation>
    <scope>NUCLEOTIDE SEQUENCE</scope>
    <source>
        <strain evidence="2">MPI-CAGE-AT-0023</strain>
    </source>
</reference>
<protein>
    <submittedName>
        <fullName evidence="2">Uncharacterized protein</fullName>
    </submittedName>
</protein>
<organism evidence="2 3">
    <name type="scientific">Fusarium redolens</name>
    <dbReference type="NCBI Taxonomy" id="48865"/>
    <lineage>
        <taxon>Eukaryota</taxon>
        <taxon>Fungi</taxon>
        <taxon>Dikarya</taxon>
        <taxon>Ascomycota</taxon>
        <taxon>Pezizomycotina</taxon>
        <taxon>Sordariomycetes</taxon>
        <taxon>Hypocreomycetidae</taxon>
        <taxon>Hypocreales</taxon>
        <taxon>Nectriaceae</taxon>
        <taxon>Fusarium</taxon>
        <taxon>Fusarium redolens species complex</taxon>
    </lineage>
</organism>
<dbReference type="Proteomes" id="UP000720189">
    <property type="component" value="Unassembled WGS sequence"/>
</dbReference>